<gene>
    <name evidence="14" type="ORF">MXMO3_00340</name>
</gene>
<evidence type="ECO:0000256" key="12">
    <source>
        <dbReference type="PIRNR" id="PIRNR002764"/>
    </source>
</evidence>
<evidence type="ECO:0000256" key="4">
    <source>
        <dbReference type="ARBA" id="ARBA00016452"/>
    </source>
</evidence>
<feature type="transmembrane region" description="Helical" evidence="13">
    <location>
        <begin position="193"/>
        <end position="216"/>
    </location>
</feature>
<evidence type="ECO:0000313" key="14">
    <source>
        <dbReference type="EMBL" id="AVX02887.1"/>
    </source>
</evidence>
<keyword evidence="11 12" id="KW-0472">Membrane</keyword>
<feature type="transmembrane region" description="Helical" evidence="13">
    <location>
        <begin position="160"/>
        <end position="181"/>
    </location>
</feature>
<evidence type="ECO:0000256" key="9">
    <source>
        <dbReference type="ARBA" id="ARBA00022748"/>
    </source>
</evidence>
<dbReference type="GO" id="GO:0005886">
    <property type="term" value="C:plasma membrane"/>
    <property type="evidence" value="ECO:0007669"/>
    <property type="project" value="UniProtKB-SubCell"/>
</dbReference>
<comment type="similarity">
    <text evidence="3 12">Belongs to the CcmB/CycW/HelB family.</text>
</comment>
<evidence type="ECO:0000313" key="15">
    <source>
        <dbReference type="Proteomes" id="UP000258927"/>
    </source>
</evidence>
<evidence type="ECO:0000256" key="8">
    <source>
        <dbReference type="ARBA" id="ARBA00022692"/>
    </source>
</evidence>
<evidence type="ECO:0000256" key="3">
    <source>
        <dbReference type="ARBA" id="ARBA00010544"/>
    </source>
</evidence>
<feature type="transmembrane region" description="Helical" evidence="13">
    <location>
        <begin position="53"/>
        <end position="71"/>
    </location>
</feature>
<evidence type="ECO:0000256" key="7">
    <source>
        <dbReference type="ARBA" id="ARBA00022519"/>
    </source>
</evidence>
<dbReference type="Proteomes" id="UP000258927">
    <property type="component" value="Chromosome"/>
</dbReference>
<evidence type="ECO:0000256" key="5">
    <source>
        <dbReference type="ARBA" id="ARBA00022448"/>
    </source>
</evidence>
<dbReference type="RefSeq" id="WP_027835861.1">
    <property type="nucleotide sequence ID" value="NZ_CP021330.1"/>
</dbReference>
<keyword evidence="15" id="KW-1185">Reference proteome</keyword>
<name>A0A2R4MA23_9HYPH</name>
<dbReference type="NCBIfam" id="TIGR01190">
    <property type="entry name" value="ccmB"/>
    <property type="match status" value="1"/>
</dbReference>
<evidence type="ECO:0000256" key="13">
    <source>
        <dbReference type="SAM" id="Phobius"/>
    </source>
</evidence>
<dbReference type="PIRSF" id="PIRSF002764">
    <property type="entry name" value="CcmB"/>
    <property type="match status" value="1"/>
</dbReference>
<dbReference type="STRING" id="1122213.GCA_000423365_03052"/>
<feature type="transmembrane region" description="Helical" evidence="13">
    <location>
        <begin position="131"/>
        <end position="153"/>
    </location>
</feature>
<evidence type="ECO:0000256" key="10">
    <source>
        <dbReference type="ARBA" id="ARBA00022989"/>
    </source>
</evidence>
<evidence type="ECO:0000256" key="2">
    <source>
        <dbReference type="ARBA" id="ARBA00004429"/>
    </source>
</evidence>
<dbReference type="PANTHER" id="PTHR30070:SF1">
    <property type="entry name" value="CYTOCHROME C BIOGENESIS B-RELATED"/>
    <property type="match status" value="1"/>
</dbReference>
<dbReference type="AlphaFoldDB" id="A0A2R4MA23"/>
<evidence type="ECO:0000256" key="6">
    <source>
        <dbReference type="ARBA" id="ARBA00022475"/>
    </source>
</evidence>
<dbReference type="PANTHER" id="PTHR30070">
    <property type="entry name" value="HEME EXPORTER PROTEIN B"/>
    <property type="match status" value="1"/>
</dbReference>
<evidence type="ECO:0000256" key="11">
    <source>
        <dbReference type="ARBA" id="ARBA00023136"/>
    </source>
</evidence>
<dbReference type="GO" id="GO:0017004">
    <property type="term" value="P:cytochrome complex assembly"/>
    <property type="evidence" value="ECO:0007669"/>
    <property type="project" value="UniProtKB-KW"/>
</dbReference>
<sequence length="221" mass="23299">MKPFLAVLTRDMKLATRIGGDSLTVLLFYIMTGAIMPFAIGPDKDQLAQLGPAIIWISALLSLLLALDRLFRMDHEDGSLLAMRQASLPLEMIVVAKICAHWVTTALPLIVATPVLAILLNLEIDQTLRVIFTLLVGTPALICFGAIGAAVTVSIKRGGLIAPILILPLSIPTLIFGVSAVSSGAIANAQDAALLFLAGFTLLSLVFTPFAAALALKMAAE</sequence>
<dbReference type="KEGG" id="mmyr:MXMO3_00340"/>
<feature type="transmembrane region" description="Helical" evidence="13">
    <location>
        <begin position="21"/>
        <end position="41"/>
    </location>
</feature>
<dbReference type="PRINTS" id="PR01414">
    <property type="entry name" value="CCMBBIOGNSIS"/>
</dbReference>
<dbReference type="InterPro" id="IPR003544">
    <property type="entry name" value="Cyt_c_biogenesis_CcmB"/>
</dbReference>
<accession>A0A2R4MA23</accession>
<comment type="subcellular location">
    <subcellularLocation>
        <location evidence="2">Cell inner membrane</location>
        <topology evidence="2">Multi-pass membrane protein</topology>
    </subcellularLocation>
</comment>
<protein>
    <recommendedName>
        <fullName evidence="4 12">Heme exporter protein B</fullName>
    </recommendedName>
</protein>
<dbReference type="Pfam" id="PF03379">
    <property type="entry name" value="CcmB"/>
    <property type="match status" value="1"/>
</dbReference>
<organism evidence="14 15">
    <name type="scientific">Maritalea myrionectae</name>
    <dbReference type="NCBI Taxonomy" id="454601"/>
    <lineage>
        <taxon>Bacteria</taxon>
        <taxon>Pseudomonadati</taxon>
        <taxon>Pseudomonadota</taxon>
        <taxon>Alphaproteobacteria</taxon>
        <taxon>Hyphomicrobiales</taxon>
        <taxon>Devosiaceae</taxon>
        <taxon>Maritalea</taxon>
    </lineage>
</organism>
<proteinExistence type="inferred from homology"/>
<comment type="function">
    <text evidence="1 12">Required for the export of heme to the periplasm for the biogenesis of c-type cytochromes.</text>
</comment>
<dbReference type="EMBL" id="CP021330">
    <property type="protein sequence ID" value="AVX02887.1"/>
    <property type="molecule type" value="Genomic_DNA"/>
</dbReference>
<dbReference type="InterPro" id="IPR026031">
    <property type="entry name" value="Cyt_c_CcmB_bac"/>
</dbReference>
<dbReference type="GO" id="GO:0015232">
    <property type="term" value="F:heme transmembrane transporter activity"/>
    <property type="evidence" value="ECO:0007669"/>
    <property type="project" value="InterPro"/>
</dbReference>
<keyword evidence="10 13" id="KW-1133">Transmembrane helix</keyword>
<evidence type="ECO:0000256" key="1">
    <source>
        <dbReference type="ARBA" id="ARBA00002442"/>
    </source>
</evidence>
<keyword evidence="7 12" id="KW-0997">Cell inner membrane</keyword>
<keyword evidence="9 12" id="KW-0201">Cytochrome c-type biogenesis</keyword>
<keyword evidence="5 12" id="KW-0813">Transport</keyword>
<keyword evidence="6 12" id="KW-1003">Cell membrane</keyword>
<dbReference type="GO" id="GO:1903607">
    <property type="term" value="P:cytochrome c biosynthetic process"/>
    <property type="evidence" value="ECO:0007669"/>
    <property type="project" value="TreeGrafter"/>
</dbReference>
<feature type="transmembrane region" description="Helical" evidence="13">
    <location>
        <begin position="92"/>
        <end position="119"/>
    </location>
</feature>
<keyword evidence="8 13" id="KW-0812">Transmembrane</keyword>
<reference evidence="14 15" key="1">
    <citation type="submission" date="2017-05" db="EMBL/GenBank/DDBJ databases">
        <title>Genome Analysis of Maritalea myrionectae HL2708#5.</title>
        <authorList>
            <consortium name="Cotde Inc.-PKNU"/>
            <person name="Jang D."/>
            <person name="Oh H.-M."/>
        </authorList>
    </citation>
    <scope>NUCLEOTIDE SEQUENCE [LARGE SCALE GENOMIC DNA]</scope>
    <source>
        <strain evidence="14 15">HL2708#5</strain>
    </source>
</reference>